<evidence type="ECO:0000256" key="2">
    <source>
        <dbReference type="SAM" id="Phobius"/>
    </source>
</evidence>
<keyword evidence="2" id="KW-0472">Membrane</keyword>
<evidence type="ECO:0000313" key="4">
    <source>
        <dbReference type="Proteomes" id="UP000198553"/>
    </source>
</evidence>
<dbReference type="OrthoDB" id="2697527at2"/>
<feature type="transmembrane region" description="Helical" evidence="2">
    <location>
        <begin position="31"/>
        <end position="47"/>
    </location>
</feature>
<proteinExistence type="predicted"/>
<gene>
    <name evidence="3" type="ORF">SAMN05192533_102218</name>
</gene>
<feature type="transmembrane region" description="Helical" evidence="2">
    <location>
        <begin position="6"/>
        <end position="24"/>
    </location>
</feature>
<organism evidence="3 4">
    <name type="scientific">Mesobacillus persicus</name>
    <dbReference type="NCBI Taxonomy" id="930146"/>
    <lineage>
        <taxon>Bacteria</taxon>
        <taxon>Bacillati</taxon>
        <taxon>Bacillota</taxon>
        <taxon>Bacilli</taxon>
        <taxon>Bacillales</taxon>
        <taxon>Bacillaceae</taxon>
        <taxon>Mesobacillus</taxon>
    </lineage>
</organism>
<reference evidence="4" key="1">
    <citation type="submission" date="2016-10" db="EMBL/GenBank/DDBJ databases">
        <authorList>
            <person name="Varghese N."/>
            <person name="Submissions S."/>
        </authorList>
    </citation>
    <scope>NUCLEOTIDE SEQUENCE [LARGE SCALE GENOMIC DNA]</scope>
    <source>
        <strain evidence="4">B48,IBRC-M 10115,DSM 25386,CECT 8001</strain>
    </source>
</reference>
<dbReference type="RefSeq" id="WP_090741282.1">
    <property type="nucleotide sequence ID" value="NZ_FOBW01000002.1"/>
</dbReference>
<protein>
    <submittedName>
        <fullName evidence="3">Uncharacterized protein</fullName>
    </submittedName>
</protein>
<keyword evidence="2" id="KW-0812">Transmembrane</keyword>
<evidence type="ECO:0000256" key="1">
    <source>
        <dbReference type="SAM" id="MobiDB-lite"/>
    </source>
</evidence>
<feature type="region of interest" description="Disordered" evidence="1">
    <location>
        <begin position="194"/>
        <end position="230"/>
    </location>
</feature>
<dbReference type="Proteomes" id="UP000198553">
    <property type="component" value="Unassembled WGS sequence"/>
</dbReference>
<keyword evidence="4" id="KW-1185">Reference proteome</keyword>
<name>A0A1H7XID6_9BACI</name>
<keyword evidence="2" id="KW-1133">Transmembrane helix</keyword>
<dbReference type="STRING" id="930146.SAMN05192533_102218"/>
<sequence length="281" mass="31068">MESLIFASIALVILIPVMYFLPLGFSFHGKLVLLLAASVIALLGLFATPIMPLWQTILIVVLLIGVSSYLLTGKIPVVDPVTEEDEFELSEESSVQVLGDIPNVYNHIATSDYKEGFYQEEEGLLEKAMRNAGKPRTNALITSQEVEENTDFTELGLTTFTEVAVTEEQQIDVATQSSDHAYLGDVEEMLVVEGEGEDEDKDKLPVSSDSELGEPDIEAGNTLNSLSDLDDLEELDFDDFTISKGDSTETTDSDEEFWNSLLEDDDELEVIEEKKELADIK</sequence>
<dbReference type="AlphaFoldDB" id="A0A1H7XID6"/>
<evidence type="ECO:0000313" key="3">
    <source>
        <dbReference type="EMBL" id="SEM33374.1"/>
    </source>
</evidence>
<dbReference type="EMBL" id="FOBW01000002">
    <property type="protein sequence ID" value="SEM33374.1"/>
    <property type="molecule type" value="Genomic_DNA"/>
</dbReference>
<accession>A0A1H7XID6</accession>